<dbReference type="GeneID" id="98156905"/>
<organism evidence="2 3">
    <name type="scientific">Aspergillus pseudodeflectus</name>
    <dbReference type="NCBI Taxonomy" id="176178"/>
    <lineage>
        <taxon>Eukaryota</taxon>
        <taxon>Fungi</taxon>
        <taxon>Dikarya</taxon>
        <taxon>Ascomycota</taxon>
        <taxon>Pezizomycotina</taxon>
        <taxon>Eurotiomycetes</taxon>
        <taxon>Eurotiomycetidae</taxon>
        <taxon>Eurotiales</taxon>
        <taxon>Aspergillaceae</taxon>
        <taxon>Aspergillus</taxon>
        <taxon>Aspergillus subgen. Nidulantes</taxon>
    </lineage>
</organism>
<feature type="region of interest" description="Disordered" evidence="1">
    <location>
        <begin position="69"/>
        <end position="101"/>
    </location>
</feature>
<dbReference type="Proteomes" id="UP001610444">
    <property type="component" value="Unassembled WGS sequence"/>
</dbReference>
<protein>
    <recommendedName>
        <fullName evidence="4">Reverse transcriptase domain-containing protein</fullName>
    </recommendedName>
</protein>
<evidence type="ECO:0000256" key="1">
    <source>
        <dbReference type="SAM" id="MobiDB-lite"/>
    </source>
</evidence>
<keyword evidence="3" id="KW-1185">Reference proteome</keyword>
<evidence type="ECO:0008006" key="4">
    <source>
        <dbReference type="Google" id="ProtNLM"/>
    </source>
</evidence>
<evidence type="ECO:0000313" key="2">
    <source>
        <dbReference type="EMBL" id="KAL2840008.1"/>
    </source>
</evidence>
<name>A0ABR4JIY9_9EURO</name>
<accession>A0ABR4JIY9</accession>
<feature type="compositionally biased region" description="Basic residues" evidence="1">
    <location>
        <begin position="71"/>
        <end position="81"/>
    </location>
</feature>
<proteinExistence type="predicted"/>
<dbReference type="RefSeq" id="XP_070893817.1">
    <property type="nucleotide sequence ID" value="XM_071041741.1"/>
</dbReference>
<reference evidence="2 3" key="1">
    <citation type="submission" date="2024-07" db="EMBL/GenBank/DDBJ databases">
        <title>Section-level genome sequencing and comparative genomics of Aspergillus sections Usti and Cavernicolus.</title>
        <authorList>
            <consortium name="Lawrence Berkeley National Laboratory"/>
            <person name="Nybo J.L."/>
            <person name="Vesth T.C."/>
            <person name="Theobald S."/>
            <person name="Frisvad J.C."/>
            <person name="Larsen T.O."/>
            <person name="Kjaerboelling I."/>
            <person name="Rothschild-Mancinelli K."/>
            <person name="Lyhne E.K."/>
            <person name="Kogle M.E."/>
            <person name="Barry K."/>
            <person name="Clum A."/>
            <person name="Na H."/>
            <person name="Ledsgaard L."/>
            <person name="Lin J."/>
            <person name="Lipzen A."/>
            <person name="Kuo A."/>
            <person name="Riley R."/>
            <person name="Mondo S."/>
            <person name="LaButti K."/>
            <person name="Haridas S."/>
            <person name="Pangalinan J."/>
            <person name="Salamov A.A."/>
            <person name="Simmons B.A."/>
            <person name="Magnuson J.K."/>
            <person name="Chen J."/>
            <person name="Drula E."/>
            <person name="Henrissat B."/>
            <person name="Wiebenga A."/>
            <person name="Lubbers R.J."/>
            <person name="Gomes A.C."/>
            <person name="Macurrencykelacurrency M.R."/>
            <person name="Stajich J."/>
            <person name="Grigoriev I.V."/>
            <person name="Mortensen U.H."/>
            <person name="De vries R.P."/>
            <person name="Baker S.E."/>
            <person name="Andersen M.R."/>
        </authorList>
    </citation>
    <scope>NUCLEOTIDE SEQUENCE [LARGE SCALE GENOMIC DNA]</scope>
    <source>
        <strain evidence="2 3">CBS 756.74</strain>
    </source>
</reference>
<comment type="caution">
    <text evidence="2">The sequence shown here is derived from an EMBL/GenBank/DDBJ whole genome shotgun (WGS) entry which is preliminary data.</text>
</comment>
<dbReference type="EMBL" id="JBFXLR010000069">
    <property type="protein sequence ID" value="KAL2840008.1"/>
    <property type="molecule type" value="Genomic_DNA"/>
</dbReference>
<gene>
    <name evidence="2" type="ORF">BJX68DRAFT_247172</name>
</gene>
<sequence length="101" mass="11529">MITRRLTEIVERYPLLPSTHMGERKGVSTYHALHWLRGKINSELNGKAERRTVSILSLGVSRAYDNVSHPRLIHSPKKRKDRTPGGRMGCKFPPKLGNNKE</sequence>
<evidence type="ECO:0000313" key="3">
    <source>
        <dbReference type="Proteomes" id="UP001610444"/>
    </source>
</evidence>